<dbReference type="KEGG" id="hsn:DV733_00360"/>
<dbReference type="AlphaFoldDB" id="A0A4D6H7S6"/>
<name>A0A4D6H7S6_9EURY</name>
<accession>A0A4D6H7S6</accession>
<organism evidence="1 2">
    <name type="scientific">Halapricum salinum</name>
    <dbReference type="NCBI Taxonomy" id="1457250"/>
    <lineage>
        <taxon>Archaea</taxon>
        <taxon>Methanobacteriati</taxon>
        <taxon>Methanobacteriota</taxon>
        <taxon>Stenosarchaea group</taxon>
        <taxon>Halobacteria</taxon>
        <taxon>Halobacteriales</taxon>
        <taxon>Haloarculaceae</taxon>
        <taxon>Halapricum</taxon>
    </lineage>
</organism>
<dbReference type="EMBL" id="CP031310">
    <property type="protein sequence ID" value="QCC49770.1"/>
    <property type="molecule type" value="Genomic_DNA"/>
</dbReference>
<keyword evidence="2" id="KW-1185">Reference proteome</keyword>
<proteinExistence type="predicted"/>
<evidence type="ECO:0000313" key="2">
    <source>
        <dbReference type="Proteomes" id="UP000296706"/>
    </source>
</evidence>
<sequence length="79" mass="9252">MERWEYTRFNVELFAPFGVLIKKVVTSCKHCELVVGLSSPFDDSVTLPNRRECFNQYWLALAESLIDFISQSFPGRFDR</sequence>
<reference evidence="1 2" key="1">
    <citation type="journal article" date="2019" name="Nat. Commun.">
        <title>A new type of DNA phosphorothioation-based antiviral system in archaea.</title>
        <authorList>
            <person name="Xiong L."/>
            <person name="Liu S."/>
            <person name="Chen S."/>
            <person name="Xiao Y."/>
            <person name="Zhu B."/>
            <person name="Gao Y."/>
            <person name="Zhang Y."/>
            <person name="Chen B."/>
            <person name="Luo J."/>
            <person name="Deng Z."/>
            <person name="Chen X."/>
            <person name="Wang L."/>
            <person name="Chen S."/>
        </authorList>
    </citation>
    <scope>NUCLEOTIDE SEQUENCE [LARGE SCALE GENOMIC DNA]</scope>
    <source>
        <strain evidence="1 2">CBA1105</strain>
    </source>
</reference>
<dbReference type="Proteomes" id="UP000296706">
    <property type="component" value="Chromosome"/>
</dbReference>
<protein>
    <submittedName>
        <fullName evidence="1">Uncharacterized protein</fullName>
    </submittedName>
</protein>
<gene>
    <name evidence="1" type="ORF">DV733_00360</name>
</gene>
<evidence type="ECO:0000313" key="1">
    <source>
        <dbReference type="EMBL" id="QCC49770.1"/>
    </source>
</evidence>